<feature type="region of interest" description="Disordered" evidence="2">
    <location>
        <begin position="1"/>
        <end position="27"/>
    </location>
</feature>
<keyword evidence="3" id="KW-0812">Transmembrane</keyword>
<dbReference type="RefSeq" id="WP_246122113.1">
    <property type="nucleotide sequence ID" value="NZ_VFOZ01000001.1"/>
</dbReference>
<dbReference type="InterPro" id="IPR005754">
    <property type="entry name" value="Sortase"/>
</dbReference>
<dbReference type="Pfam" id="PF04203">
    <property type="entry name" value="Sortase"/>
    <property type="match status" value="1"/>
</dbReference>
<feature type="transmembrane region" description="Helical" evidence="3">
    <location>
        <begin position="31"/>
        <end position="52"/>
    </location>
</feature>
<dbReference type="Proteomes" id="UP000316096">
    <property type="component" value="Unassembled WGS sequence"/>
</dbReference>
<reference evidence="4 5" key="1">
    <citation type="submission" date="2019-06" db="EMBL/GenBank/DDBJ databases">
        <title>Sequencing the genomes of 1000 actinobacteria strains.</title>
        <authorList>
            <person name="Klenk H.-P."/>
        </authorList>
    </citation>
    <scope>NUCLEOTIDE SEQUENCE [LARGE SCALE GENOMIC DNA]</scope>
    <source>
        <strain evidence="4 5">DSM 102200</strain>
    </source>
</reference>
<comment type="caution">
    <text evidence="4">The sequence shown here is derived from an EMBL/GenBank/DDBJ whole genome shotgun (WGS) entry which is preliminary data.</text>
</comment>
<dbReference type="Gene3D" id="2.40.260.10">
    <property type="entry name" value="Sortase"/>
    <property type="match status" value="1"/>
</dbReference>
<organism evidence="4 5">
    <name type="scientific">Actinoallomurus bryophytorum</name>
    <dbReference type="NCBI Taxonomy" id="1490222"/>
    <lineage>
        <taxon>Bacteria</taxon>
        <taxon>Bacillati</taxon>
        <taxon>Actinomycetota</taxon>
        <taxon>Actinomycetes</taxon>
        <taxon>Streptosporangiales</taxon>
        <taxon>Thermomonosporaceae</taxon>
        <taxon>Actinoallomurus</taxon>
    </lineage>
</organism>
<evidence type="ECO:0000313" key="4">
    <source>
        <dbReference type="EMBL" id="TQL99899.1"/>
    </source>
</evidence>
<dbReference type="InterPro" id="IPR042001">
    <property type="entry name" value="Sortase_F"/>
</dbReference>
<dbReference type="NCBIfam" id="NF033748">
    <property type="entry name" value="class_F_sortase"/>
    <property type="match status" value="1"/>
</dbReference>
<proteinExistence type="predicted"/>
<evidence type="ECO:0000256" key="3">
    <source>
        <dbReference type="SAM" id="Phobius"/>
    </source>
</evidence>
<protein>
    <submittedName>
        <fullName evidence="4">LPXTG-site transpeptidase (Sortase) family protein</fullName>
    </submittedName>
</protein>
<evidence type="ECO:0000313" key="5">
    <source>
        <dbReference type="Proteomes" id="UP000316096"/>
    </source>
</evidence>
<dbReference type="SUPFAM" id="SSF63817">
    <property type="entry name" value="Sortase"/>
    <property type="match status" value="1"/>
</dbReference>
<evidence type="ECO:0000256" key="2">
    <source>
        <dbReference type="SAM" id="MobiDB-lite"/>
    </source>
</evidence>
<dbReference type="InterPro" id="IPR023365">
    <property type="entry name" value="Sortase_dom-sf"/>
</dbReference>
<dbReference type="CDD" id="cd05829">
    <property type="entry name" value="Sortase_F"/>
    <property type="match status" value="1"/>
</dbReference>
<accession>A0A543CS23</accession>
<dbReference type="AlphaFoldDB" id="A0A543CS23"/>
<dbReference type="EMBL" id="VFOZ01000001">
    <property type="protein sequence ID" value="TQL99899.1"/>
    <property type="molecule type" value="Genomic_DNA"/>
</dbReference>
<keyword evidence="5" id="KW-1185">Reference proteome</keyword>
<gene>
    <name evidence="4" type="ORF">FB559_5600</name>
</gene>
<dbReference type="GO" id="GO:0016787">
    <property type="term" value="F:hydrolase activity"/>
    <property type="evidence" value="ECO:0007669"/>
    <property type="project" value="UniProtKB-KW"/>
</dbReference>
<feature type="compositionally biased region" description="Low complexity" evidence="2">
    <location>
        <begin position="1"/>
        <end position="10"/>
    </location>
</feature>
<evidence type="ECO:0000256" key="1">
    <source>
        <dbReference type="ARBA" id="ARBA00022801"/>
    </source>
</evidence>
<keyword evidence="1" id="KW-0378">Hydrolase</keyword>
<name>A0A543CS23_9ACTN</name>
<keyword evidence="3" id="KW-0472">Membrane</keyword>
<sequence length="228" mass="23769">MAADAAAPYAGLPDPHPSTGSGPAGRRRPTAFAVAGLVLTIGAGSTMIAIGLHGGGPPQPPRPASVTAPEPVVKARPMSHALPLRIAIPRIHVDAPVEALGRNADGTVEVPALNRPNLAGWYKYGPTPGQTGAAVVLGHVDAHRHEAVFFRLGSLRHGDRIRVTRTGGSVATFAVDSVVPVPKDGFPAQSVYGRTSYAALRLVTCGGRFDTRTKHYLGNIIVYAHLVR</sequence>
<keyword evidence="3" id="KW-1133">Transmembrane helix</keyword>